<organism evidence="1 2">
    <name type="scientific">Shewanella xiamenensis</name>
    <dbReference type="NCBI Taxonomy" id="332186"/>
    <lineage>
        <taxon>Bacteria</taxon>
        <taxon>Pseudomonadati</taxon>
        <taxon>Pseudomonadota</taxon>
        <taxon>Gammaproteobacteria</taxon>
        <taxon>Alteromonadales</taxon>
        <taxon>Shewanellaceae</taxon>
        <taxon>Shewanella</taxon>
    </lineage>
</organism>
<name>A0ABT6UDE7_9GAMM</name>
<accession>A0ABT6UDE7</accession>
<evidence type="ECO:0000313" key="1">
    <source>
        <dbReference type="EMBL" id="MDI5832485.1"/>
    </source>
</evidence>
<keyword evidence="2" id="KW-1185">Reference proteome</keyword>
<dbReference type="Proteomes" id="UP001159075">
    <property type="component" value="Unassembled WGS sequence"/>
</dbReference>
<protein>
    <submittedName>
        <fullName evidence="1">Uncharacterized protein</fullName>
    </submittedName>
</protein>
<dbReference type="EMBL" id="JAOTLW010000013">
    <property type="protein sequence ID" value="MDI5832485.1"/>
    <property type="molecule type" value="Genomic_DNA"/>
</dbReference>
<reference evidence="1 2" key="1">
    <citation type="submission" date="2022-09" db="EMBL/GenBank/DDBJ databases">
        <title>The outer-membrane cytochrome OmcA is essential for infection of Shewanella oneidensis by a zebrafish-associated bacteriophage.</title>
        <authorList>
            <person name="Grenfell A.W."/>
            <person name="Intile P."/>
            <person name="Mcfarlane J."/>
            <person name="Leung D."/>
            <person name="Abdalla K."/>
            <person name="Wold M."/>
            <person name="Kees E."/>
            <person name="Gralnick J."/>
        </authorList>
    </citation>
    <scope>NUCLEOTIDE SEQUENCE [LARGE SCALE GENOMIC DNA]</scope>
    <source>
        <strain evidence="1 2">NF-5</strain>
    </source>
</reference>
<dbReference type="RefSeq" id="WP_282679450.1">
    <property type="nucleotide sequence ID" value="NZ_CP106875.1"/>
</dbReference>
<sequence length="166" mass="18594">MLSEPINVEGMPYLHIQLETMSEGRFWQLAQFTSMKHPPLHGLSLVLYENRKAVDAAIIAGCNTSQITRAKNVLNDLIARLQKLRINSFHLEQLTEPDFDSLMEFLKKDMHTNKSVAGLKLVLFTKLSQTEAAKSVGCRKQAISNLSSELTQRLGLLARLAATTEN</sequence>
<gene>
    <name evidence="1" type="ORF">ODY93_12980</name>
</gene>
<evidence type="ECO:0000313" key="2">
    <source>
        <dbReference type="Proteomes" id="UP001159075"/>
    </source>
</evidence>
<comment type="caution">
    <text evidence="1">The sequence shown here is derived from an EMBL/GenBank/DDBJ whole genome shotgun (WGS) entry which is preliminary data.</text>
</comment>
<proteinExistence type="predicted"/>